<reference evidence="1 2" key="1">
    <citation type="journal article" date="2014" name="Genome Announc.">
        <title>Draft genome sequence of the pathogenic fungus Scedosporium apiospermum.</title>
        <authorList>
            <person name="Vandeputte P."/>
            <person name="Ghamrawi S."/>
            <person name="Rechenmann M."/>
            <person name="Iltis A."/>
            <person name="Giraud S."/>
            <person name="Fleury M."/>
            <person name="Thornton C."/>
            <person name="Delhaes L."/>
            <person name="Meyer W."/>
            <person name="Papon N."/>
            <person name="Bouchara J.P."/>
        </authorList>
    </citation>
    <scope>NUCLEOTIDE SEQUENCE [LARGE SCALE GENOMIC DNA]</scope>
    <source>
        <strain evidence="1 2">IHEM 14462</strain>
    </source>
</reference>
<dbReference type="OMA" id="NSAKPCD"/>
<dbReference type="InterPro" id="IPR029033">
    <property type="entry name" value="His_PPase_superfam"/>
</dbReference>
<dbReference type="RefSeq" id="XP_016640443.1">
    <property type="nucleotide sequence ID" value="XM_016790180.1"/>
</dbReference>
<dbReference type="HOGENOM" id="CLU_039184_1_2_1"/>
<dbReference type="Proteomes" id="UP000028545">
    <property type="component" value="Unassembled WGS sequence"/>
</dbReference>
<dbReference type="GO" id="GO:0005737">
    <property type="term" value="C:cytoplasm"/>
    <property type="evidence" value="ECO:0007669"/>
    <property type="project" value="TreeGrafter"/>
</dbReference>
<dbReference type="GO" id="GO:0016791">
    <property type="term" value="F:phosphatase activity"/>
    <property type="evidence" value="ECO:0007669"/>
    <property type="project" value="TreeGrafter"/>
</dbReference>
<accession>A0A084FZY2</accession>
<dbReference type="SMART" id="SM00855">
    <property type="entry name" value="PGAM"/>
    <property type="match status" value="1"/>
</dbReference>
<dbReference type="InterPro" id="IPR050275">
    <property type="entry name" value="PGM_Phosphatase"/>
</dbReference>
<protein>
    <submittedName>
        <fullName evidence="1">Putative phosphoglycerate mutase protein</fullName>
    </submittedName>
</protein>
<dbReference type="EMBL" id="JOWA01000121">
    <property type="protein sequence ID" value="KEZ40644.1"/>
    <property type="molecule type" value="Genomic_DNA"/>
</dbReference>
<dbReference type="CDD" id="cd07067">
    <property type="entry name" value="HP_PGM_like"/>
    <property type="match status" value="1"/>
</dbReference>
<evidence type="ECO:0000313" key="2">
    <source>
        <dbReference type="Proteomes" id="UP000028545"/>
    </source>
</evidence>
<evidence type="ECO:0000313" key="1">
    <source>
        <dbReference type="EMBL" id="KEZ40644.1"/>
    </source>
</evidence>
<dbReference type="PANTHER" id="PTHR48100:SF24">
    <property type="entry name" value="PHOSPHOGLYCERATE MUTASE"/>
    <property type="match status" value="1"/>
</dbReference>
<dbReference type="KEGG" id="sapo:SAPIO_CDS8568"/>
<gene>
    <name evidence="1" type="ORF">SAPIO_CDS8568</name>
</gene>
<dbReference type="PANTHER" id="PTHR48100">
    <property type="entry name" value="BROAD-SPECIFICITY PHOSPHATASE YOR283W-RELATED"/>
    <property type="match status" value="1"/>
</dbReference>
<organism evidence="1 2">
    <name type="scientific">Pseudallescheria apiosperma</name>
    <name type="common">Scedosporium apiospermum</name>
    <dbReference type="NCBI Taxonomy" id="563466"/>
    <lineage>
        <taxon>Eukaryota</taxon>
        <taxon>Fungi</taxon>
        <taxon>Dikarya</taxon>
        <taxon>Ascomycota</taxon>
        <taxon>Pezizomycotina</taxon>
        <taxon>Sordariomycetes</taxon>
        <taxon>Hypocreomycetidae</taxon>
        <taxon>Microascales</taxon>
        <taxon>Microascaceae</taxon>
        <taxon>Scedosporium</taxon>
    </lineage>
</organism>
<dbReference type="AlphaFoldDB" id="A0A084FZY2"/>
<sequence length="243" mass="27204">MPPTVILIRHTQVLMLRIQDYALHDPLITEEGVEQCGKLRESLKERLNGIPESDIAIVVSPMRRTIQTALYSLDFLIEKKVPITADAAWQETTSKPCDIGSPIPELTKEYPMIDFSPVDPVYPDKLTPAGAKYFPFKSALLARGRACVRSLYRRPEKYVIVVSHSGFLRTSVSGWWFFNGDYRIFDFADGNGADVEDDWADGPVPRLVQWEATLSGGLGWSWTDPVPLGEGLLEEGEQLPPKA</sequence>
<name>A0A084FZY2_PSEDA</name>
<dbReference type="Pfam" id="PF00300">
    <property type="entry name" value="His_Phos_1"/>
    <property type="match status" value="1"/>
</dbReference>
<dbReference type="InterPro" id="IPR013078">
    <property type="entry name" value="His_Pase_superF_clade-1"/>
</dbReference>
<dbReference type="VEuPathDB" id="FungiDB:SAPIO_CDS8568"/>
<keyword evidence="2" id="KW-1185">Reference proteome</keyword>
<dbReference type="OrthoDB" id="496981at2759"/>
<dbReference type="SUPFAM" id="SSF53254">
    <property type="entry name" value="Phosphoglycerate mutase-like"/>
    <property type="match status" value="1"/>
</dbReference>
<dbReference type="GeneID" id="27727640"/>
<dbReference type="Gene3D" id="3.40.50.1240">
    <property type="entry name" value="Phosphoglycerate mutase-like"/>
    <property type="match status" value="1"/>
</dbReference>
<comment type="caution">
    <text evidence="1">The sequence shown here is derived from an EMBL/GenBank/DDBJ whole genome shotgun (WGS) entry which is preliminary data.</text>
</comment>
<proteinExistence type="predicted"/>